<dbReference type="PROSITE" id="PS50249">
    <property type="entry name" value="MPN"/>
    <property type="match status" value="1"/>
</dbReference>
<evidence type="ECO:0000256" key="6">
    <source>
        <dbReference type="ARBA" id="ARBA00023049"/>
    </source>
</evidence>
<evidence type="ECO:0000256" key="1">
    <source>
        <dbReference type="ARBA" id="ARBA00010243"/>
    </source>
</evidence>
<dbReference type="EMBL" id="JBHSSJ010000013">
    <property type="protein sequence ID" value="MFC6275691.1"/>
    <property type="molecule type" value="Genomic_DNA"/>
</dbReference>
<dbReference type="InterPro" id="IPR001405">
    <property type="entry name" value="UPF0758"/>
</dbReference>
<evidence type="ECO:0000313" key="9">
    <source>
        <dbReference type="Proteomes" id="UP001596191"/>
    </source>
</evidence>
<dbReference type="PROSITE" id="PS01302">
    <property type="entry name" value="UPF0758"/>
    <property type="match status" value="1"/>
</dbReference>
<keyword evidence="5" id="KW-0862">Zinc</keyword>
<dbReference type="InterPro" id="IPR020891">
    <property type="entry name" value="UPF0758_CS"/>
</dbReference>
<keyword evidence="9" id="KW-1185">Reference proteome</keyword>
<keyword evidence="2" id="KW-0645">Protease</keyword>
<dbReference type="RefSeq" id="WP_225417717.1">
    <property type="nucleotide sequence ID" value="NZ_JBHSSJ010000013.1"/>
</dbReference>
<dbReference type="InterPro" id="IPR037518">
    <property type="entry name" value="MPN"/>
</dbReference>
<keyword evidence="3" id="KW-0479">Metal-binding</keyword>
<evidence type="ECO:0000259" key="7">
    <source>
        <dbReference type="PROSITE" id="PS50249"/>
    </source>
</evidence>
<protein>
    <submittedName>
        <fullName evidence="8">JAB domain-containing protein</fullName>
    </submittedName>
</protein>
<sequence>MTTVNKGRLTKDNERRLVRRVLRQLGLLTVSELDRFFRFFTSCDQLRYASHRQQRAYIAGNPRRRGLLAAIDLGRWVQSAPRQFVGEVLNSSQLGQRLIDDLRYLGQERVEVLLLDNQHRIILRQLVFQGTLNQCPVHPREIFQLAVLHEAAGLILAHNHPSGAVDPSPEDLAFVRRVAECGKLMGIPLLDGFVVGTTTYFSWREQGVLPLQQ</sequence>
<organism evidence="8 9">
    <name type="scientific">Levilactobacillus tangyuanensis</name>
    <dbReference type="NCBI Taxonomy" id="2486021"/>
    <lineage>
        <taxon>Bacteria</taxon>
        <taxon>Bacillati</taxon>
        <taxon>Bacillota</taxon>
        <taxon>Bacilli</taxon>
        <taxon>Lactobacillales</taxon>
        <taxon>Lactobacillaceae</taxon>
        <taxon>Levilactobacillus</taxon>
    </lineage>
</organism>
<proteinExistence type="inferred from homology"/>
<gene>
    <name evidence="8" type="ORF">ACFQET_09280</name>
</gene>
<evidence type="ECO:0000313" key="8">
    <source>
        <dbReference type="EMBL" id="MFC6275691.1"/>
    </source>
</evidence>
<reference evidence="9" key="1">
    <citation type="journal article" date="2019" name="Int. J. Syst. Evol. Microbiol.">
        <title>The Global Catalogue of Microorganisms (GCM) 10K type strain sequencing project: providing services to taxonomists for standard genome sequencing and annotation.</title>
        <authorList>
            <consortium name="The Broad Institute Genomics Platform"/>
            <consortium name="The Broad Institute Genome Sequencing Center for Infectious Disease"/>
            <person name="Wu L."/>
            <person name="Ma J."/>
        </authorList>
    </citation>
    <scope>NUCLEOTIDE SEQUENCE [LARGE SCALE GENOMIC DNA]</scope>
    <source>
        <strain evidence="9">CCM 8907</strain>
    </source>
</reference>
<feature type="domain" description="MPN" evidence="7">
    <location>
        <begin position="87"/>
        <end position="209"/>
    </location>
</feature>
<name>A0ABW1TPC7_9LACO</name>
<evidence type="ECO:0000256" key="2">
    <source>
        <dbReference type="ARBA" id="ARBA00022670"/>
    </source>
</evidence>
<dbReference type="CDD" id="cd08071">
    <property type="entry name" value="MPN_DUF2466"/>
    <property type="match status" value="1"/>
</dbReference>
<comment type="similarity">
    <text evidence="1">Belongs to the UPF0758 family.</text>
</comment>
<dbReference type="PANTHER" id="PTHR30471">
    <property type="entry name" value="DNA REPAIR PROTEIN RADC"/>
    <property type="match status" value="1"/>
</dbReference>
<comment type="caution">
    <text evidence="8">The sequence shown here is derived from an EMBL/GenBank/DDBJ whole genome shotgun (WGS) entry which is preliminary data.</text>
</comment>
<keyword evidence="4" id="KW-0378">Hydrolase</keyword>
<dbReference type="InterPro" id="IPR025657">
    <property type="entry name" value="RadC_JAB"/>
</dbReference>
<dbReference type="Gene3D" id="3.40.140.10">
    <property type="entry name" value="Cytidine Deaminase, domain 2"/>
    <property type="match status" value="1"/>
</dbReference>
<evidence type="ECO:0000256" key="4">
    <source>
        <dbReference type="ARBA" id="ARBA00022801"/>
    </source>
</evidence>
<dbReference type="Pfam" id="PF04002">
    <property type="entry name" value="RadC"/>
    <property type="match status" value="1"/>
</dbReference>
<accession>A0ABW1TPC7</accession>
<evidence type="ECO:0000256" key="5">
    <source>
        <dbReference type="ARBA" id="ARBA00022833"/>
    </source>
</evidence>
<dbReference type="PANTHER" id="PTHR30471:SF3">
    <property type="entry name" value="UPF0758 PROTEIN YEES-RELATED"/>
    <property type="match status" value="1"/>
</dbReference>
<dbReference type="Proteomes" id="UP001596191">
    <property type="component" value="Unassembled WGS sequence"/>
</dbReference>
<keyword evidence="6" id="KW-0482">Metalloprotease</keyword>
<evidence type="ECO:0000256" key="3">
    <source>
        <dbReference type="ARBA" id="ARBA00022723"/>
    </source>
</evidence>